<dbReference type="PANTHER" id="PTHR37422">
    <property type="entry name" value="TEICHURONIC ACID BIOSYNTHESIS PROTEIN TUAE"/>
    <property type="match status" value="1"/>
</dbReference>
<keyword evidence="2 5" id="KW-0812">Transmembrane</keyword>
<feature type="transmembrane region" description="Helical" evidence="5">
    <location>
        <begin position="12"/>
        <end position="33"/>
    </location>
</feature>
<comment type="caution">
    <text evidence="7">The sequence shown here is derived from an EMBL/GenBank/DDBJ whole genome shotgun (WGS) entry which is preliminary data.</text>
</comment>
<feature type="transmembrane region" description="Helical" evidence="5">
    <location>
        <begin position="142"/>
        <end position="165"/>
    </location>
</feature>
<evidence type="ECO:0000313" key="8">
    <source>
        <dbReference type="Proteomes" id="UP000034521"/>
    </source>
</evidence>
<dbReference type="InterPro" id="IPR007016">
    <property type="entry name" value="O-antigen_ligase-rel_domated"/>
</dbReference>
<feature type="transmembrane region" description="Helical" evidence="5">
    <location>
        <begin position="39"/>
        <end position="62"/>
    </location>
</feature>
<sequence length="515" mass="58497">MSSQKDFSNHGIFFSVISYLSHVSDSVYIALILGFASCVLLTGIITNFRLLVLLFMILWFFLWVKLKDLVLSSFLTTLFSLQFYAPNKYYIQEIIRGGDMLLPLYGGGYYLGYGANVANIFIVFTLAFLIKEVIQKQAFRSLLSYGIVSVVLVCATGFFITGFITSVSKSLFVALSVTWLIQYMQMFLLALLTLSIFLFKRKQFNVVYVVVLCSALFQFVLAGLQFLRQSPIGNPVEQIRGPGSFATGLDEINAIYRVAGSFAFHNQLALIMLIFFIILLPYILKKRYQPHLASLFFIFVTIILTQSRSVWIATGITVLLALRMLRKEIRNFSKRFYWPKIIIYFFVGLTSLSYVIIPRILLSFNAIYEGAGIPIRMRLLSEAFPLFLLRPWFGYGVGTNEYVMSSQNLNSVMFVFPTAAHLGILQLLLEVGLIGVLFFLFPFLYIFRGLVNAKTTHIHKPDLFGYTFRFIAGSTAFFLYYLFLPHVGIIEFAYLGIILGTGCIALTLAHEQKRA</sequence>
<dbReference type="AlphaFoldDB" id="A0A0G1IPX3"/>
<evidence type="ECO:0000256" key="4">
    <source>
        <dbReference type="ARBA" id="ARBA00023136"/>
    </source>
</evidence>
<dbReference type="GO" id="GO:0016020">
    <property type="term" value="C:membrane"/>
    <property type="evidence" value="ECO:0007669"/>
    <property type="project" value="UniProtKB-SubCell"/>
</dbReference>
<dbReference type="InterPro" id="IPR051533">
    <property type="entry name" value="WaaL-like"/>
</dbReference>
<feature type="transmembrane region" description="Helical" evidence="5">
    <location>
        <begin position="107"/>
        <end position="130"/>
    </location>
</feature>
<feature type="transmembrane region" description="Helical" evidence="5">
    <location>
        <begin position="424"/>
        <end position="451"/>
    </location>
</feature>
<organism evidence="7 8">
    <name type="scientific">Candidatus Gottesmanbacteria bacterium GW2011_GWA1_44_24b</name>
    <dbReference type="NCBI Taxonomy" id="1618437"/>
    <lineage>
        <taxon>Bacteria</taxon>
        <taxon>Candidatus Gottesmaniibacteriota</taxon>
    </lineage>
</organism>
<reference evidence="7 8" key="1">
    <citation type="journal article" date="2015" name="Nature">
        <title>rRNA introns, odd ribosomes, and small enigmatic genomes across a large radiation of phyla.</title>
        <authorList>
            <person name="Brown C.T."/>
            <person name="Hug L.A."/>
            <person name="Thomas B.C."/>
            <person name="Sharon I."/>
            <person name="Castelle C.J."/>
            <person name="Singh A."/>
            <person name="Wilkins M.J."/>
            <person name="Williams K.H."/>
            <person name="Banfield J.F."/>
        </authorList>
    </citation>
    <scope>NUCLEOTIDE SEQUENCE [LARGE SCALE GENOMIC DNA]</scope>
</reference>
<proteinExistence type="predicted"/>
<dbReference type="PANTHER" id="PTHR37422:SF13">
    <property type="entry name" value="LIPOPOLYSACCHARIDE BIOSYNTHESIS PROTEIN PA4999-RELATED"/>
    <property type="match status" value="1"/>
</dbReference>
<comment type="subcellular location">
    <subcellularLocation>
        <location evidence="1">Membrane</location>
        <topology evidence="1">Multi-pass membrane protein</topology>
    </subcellularLocation>
</comment>
<dbReference type="Proteomes" id="UP000034521">
    <property type="component" value="Unassembled WGS sequence"/>
</dbReference>
<feature type="transmembrane region" description="Helical" evidence="5">
    <location>
        <begin position="296"/>
        <end position="321"/>
    </location>
</feature>
<feature type="domain" description="O-antigen ligase-related" evidence="6">
    <location>
        <begin position="294"/>
        <end position="440"/>
    </location>
</feature>
<evidence type="ECO:0000259" key="6">
    <source>
        <dbReference type="Pfam" id="PF04932"/>
    </source>
</evidence>
<feature type="transmembrane region" description="Helical" evidence="5">
    <location>
        <begin position="264"/>
        <end position="284"/>
    </location>
</feature>
<feature type="transmembrane region" description="Helical" evidence="5">
    <location>
        <begin position="171"/>
        <end position="199"/>
    </location>
</feature>
<evidence type="ECO:0000313" key="7">
    <source>
        <dbReference type="EMBL" id="KKT61013.1"/>
    </source>
</evidence>
<protein>
    <recommendedName>
        <fullName evidence="6">O-antigen ligase-related domain-containing protein</fullName>
    </recommendedName>
</protein>
<keyword evidence="4 5" id="KW-0472">Membrane</keyword>
<keyword evidence="3 5" id="KW-1133">Transmembrane helix</keyword>
<evidence type="ECO:0000256" key="1">
    <source>
        <dbReference type="ARBA" id="ARBA00004141"/>
    </source>
</evidence>
<feature type="transmembrane region" description="Helical" evidence="5">
    <location>
        <begin position="489"/>
        <end position="509"/>
    </location>
</feature>
<accession>A0A0G1IPX3</accession>
<name>A0A0G1IPX3_9BACT</name>
<evidence type="ECO:0000256" key="3">
    <source>
        <dbReference type="ARBA" id="ARBA00022989"/>
    </source>
</evidence>
<dbReference type="Pfam" id="PF04932">
    <property type="entry name" value="Wzy_C"/>
    <property type="match status" value="1"/>
</dbReference>
<feature type="transmembrane region" description="Helical" evidence="5">
    <location>
        <begin position="206"/>
        <end position="227"/>
    </location>
</feature>
<feature type="transmembrane region" description="Helical" evidence="5">
    <location>
        <begin position="341"/>
        <end position="362"/>
    </location>
</feature>
<evidence type="ECO:0000256" key="5">
    <source>
        <dbReference type="SAM" id="Phobius"/>
    </source>
</evidence>
<gene>
    <name evidence="7" type="ORF">UW52_C0013G0015</name>
</gene>
<dbReference type="EMBL" id="LCIQ01000013">
    <property type="protein sequence ID" value="KKT61013.1"/>
    <property type="molecule type" value="Genomic_DNA"/>
</dbReference>
<feature type="transmembrane region" description="Helical" evidence="5">
    <location>
        <begin position="383"/>
        <end position="404"/>
    </location>
</feature>
<evidence type="ECO:0000256" key="2">
    <source>
        <dbReference type="ARBA" id="ARBA00022692"/>
    </source>
</evidence>
<feature type="transmembrane region" description="Helical" evidence="5">
    <location>
        <begin position="69"/>
        <end position="87"/>
    </location>
</feature>
<feature type="transmembrane region" description="Helical" evidence="5">
    <location>
        <begin position="463"/>
        <end position="483"/>
    </location>
</feature>